<dbReference type="Pfam" id="PF14905">
    <property type="entry name" value="OMP_b-brl_3"/>
    <property type="match status" value="1"/>
</dbReference>
<dbReference type="Pfam" id="PF13620">
    <property type="entry name" value="CarboxypepD_reg"/>
    <property type="match status" value="1"/>
</dbReference>
<comment type="caution">
    <text evidence="5">The sequence shown here is derived from an EMBL/GenBank/DDBJ whole genome shotgun (WGS) entry which is preliminary data.</text>
</comment>
<evidence type="ECO:0000313" key="6">
    <source>
        <dbReference type="Proteomes" id="UP000240357"/>
    </source>
</evidence>
<gene>
    <name evidence="5" type="ORF">AHMF7605_18550</name>
</gene>
<name>A0A2T2YPD0_9BACT</name>
<dbReference type="InterPro" id="IPR037066">
    <property type="entry name" value="Plug_dom_sf"/>
</dbReference>
<dbReference type="SUPFAM" id="SSF56935">
    <property type="entry name" value="Porins"/>
    <property type="match status" value="1"/>
</dbReference>
<protein>
    <submittedName>
        <fullName evidence="5">TonB-dependent receptor</fullName>
    </submittedName>
</protein>
<evidence type="ECO:0000256" key="1">
    <source>
        <dbReference type="ARBA" id="ARBA00004442"/>
    </source>
</evidence>
<dbReference type="EMBL" id="PYFT01000001">
    <property type="protein sequence ID" value="PSR57361.1"/>
    <property type="molecule type" value="Genomic_DNA"/>
</dbReference>
<keyword evidence="3" id="KW-0998">Cell outer membrane</keyword>
<dbReference type="Gene3D" id="2.170.130.10">
    <property type="entry name" value="TonB-dependent receptor, plug domain"/>
    <property type="match status" value="1"/>
</dbReference>
<dbReference type="InterPro" id="IPR008969">
    <property type="entry name" value="CarboxyPept-like_regulatory"/>
</dbReference>
<evidence type="ECO:0000256" key="3">
    <source>
        <dbReference type="ARBA" id="ARBA00023237"/>
    </source>
</evidence>
<comment type="subcellular location">
    <subcellularLocation>
        <location evidence="1">Cell outer membrane</location>
    </subcellularLocation>
</comment>
<dbReference type="OrthoDB" id="905812at2"/>
<dbReference type="AlphaFoldDB" id="A0A2T2YPD0"/>
<dbReference type="SUPFAM" id="SSF49464">
    <property type="entry name" value="Carboxypeptidase regulatory domain-like"/>
    <property type="match status" value="1"/>
</dbReference>
<dbReference type="InterPro" id="IPR041700">
    <property type="entry name" value="OMP_b-brl_3"/>
</dbReference>
<evidence type="ECO:0000313" key="5">
    <source>
        <dbReference type="EMBL" id="PSR57361.1"/>
    </source>
</evidence>
<proteinExistence type="predicted"/>
<dbReference type="InterPro" id="IPR036942">
    <property type="entry name" value="Beta-barrel_TonB_sf"/>
</dbReference>
<accession>A0A2T2YPD0</accession>
<feature type="domain" description="Outer membrane protein beta-barrel" evidence="4">
    <location>
        <begin position="360"/>
        <end position="761"/>
    </location>
</feature>
<sequence length="786" mass="87549">MGQSTLRGYIRDPAGKGLPYVSTGLLMASDSKLVKGALTNEEGAFEFTGVAGGQYIISANMVGYASFTSAVIAVDQVLITVPQITLNPLIKNLKEVTVTTKRPFVEQKIDRMVVNVANSIISSGSTALEVLEKAPGVTVDRQNDQLRLRGKEGVIVQMDGRQTYLSMADVVALLRTMPSDNIDRIELITNPSAKYDAAGNSGIIDIRLKKNNEVGTNGSLSVGAGAGKYDREQGSGQLNHRTPKFNLFGSYSANRGGNYWDFDVLRNQADGQQRNLVNSESYIRFKTRGHNVKAGLDYALNQNTTLGLVWTGLWNNNQEKSPAAVSFRRQEAEPPYLQTLTQKTLSTISSNQAINLNWQHRFQNKGGQLTADIDLGHFDRDFTNALATETLFSQDSIPAPRGLFTQMPTSIDIKTFKADYNRSLGNDWQLEVGFKGSYVYSNNNLTLLNGELSNLQMDSTLSSHFKYTERVKAVYANFTGKLGVKTNLQIGLRGEQTHSEGHSITLNQVVKRNYLNLFPSVFLSQTLSAKHTLAFSYSYRIDRPNYQNLNPARAYLDPYTYSQGSPYLQPQYTHSLELKHGFDNKVFTALGASYIHDLVFYVLQPVTGNTSERVPENIGKSQAYNVTITLPVTVRQGWTLQTTMMGIYSQFQYNYQDTPLRVKQISGRLNGSNAFTLGKGWTAEVTGWLNTPAVDALWRSPWLGSFDTGLQKALGSRWKAKLSVQDVLHTNQIKGKIRTANYTSDICIRFDSRIAMFNLTYAFGNQQLKSNRPRKTSSEEEMQRTN</sequence>
<dbReference type="PANTHER" id="PTHR40980:SF4">
    <property type="entry name" value="TONB-DEPENDENT RECEPTOR-LIKE BETA-BARREL DOMAIN-CONTAINING PROTEIN"/>
    <property type="match status" value="1"/>
</dbReference>
<keyword evidence="6" id="KW-1185">Reference proteome</keyword>
<dbReference type="PANTHER" id="PTHR40980">
    <property type="entry name" value="PLUG DOMAIN-CONTAINING PROTEIN"/>
    <property type="match status" value="1"/>
</dbReference>
<keyword evidence="2" id="KW-0472">Membrane</keyword>
<evidence type="ECO:0000256" key="2">
    <source>
        <dbReference type="ARBA" id="ARBA00023136"/>
    </source>
</evidence>
<organism evidence="5 6">
    <name type="scientific">Adhaeribacter arboris</name>
    <dbReference type="NCBI Taxonomy" id="2072846"/>
    <lineage>
        <taxon>Bacteria</taxon>
        <taxon>Pseudomonadati</taxon>
        <taxon>Bacteroidota</taxon>
        <taxon>Cytophagia</taxon>
        <taxon>Cytophagales</taxon>
        <taxon>Hymenobacteraceae</taxon>
        <taxon>Adhaeribacter</taxon>
    </lineage>
</organism>
<keyword evidence="5" id="KW-0675">Receptor</keyword>
<dbReference type="Proteomes" id="UP000240357">
    <property type="component" value="Unassembled WGS sequence"/>
</dbReference>
<dbReference type="GO" id="GO:0009279">
    <property type="term" value="C:cell outer membrane"/>
    <property type="evidence" value="ECO:0007669"/>
    <property type="project" value="UniProtKB-SubCell"/>
</dbReference>
<reference evidence="5 6" key="1">
    <citation type="submission" date="2018-03" db="EMBL/GenBank/DDBJ databases">
        <title>Adhaeribacter sp. HMF7605 Genome sequencing and assembly.</title>
        <authorList>
            <person name="Kang H."/>
            <person name="Kang J."/>
            <person name="Cha I."/>
            <person name="Kim H."/>
            <person name="Joh K."/>
        </authorList>
    </citation>
    <scope>NUCLEOTIDE SEQUENCE [LARGE SCALE GENOMIC DNA]</scope>
    <source>
        <strain evidence="5 6">HMF7605</strain>
    </source>
</reference>
<evidence type="ECO:0000259" key="4">
    <source>
        <dbReference type="Pfam" id="PF14905"/>
    </source>
</evidence>
<dbReference type="Gene3D" id="2.40.170.20">
    <property type="entry name" value="TonB-dependent receptor, beta-barrel domain"/>
    <property type="match status" value="1"/>
</dbReference>